<evidence type="ECO:0000256" key="1">
    <source>
        <dbReference type="SAM" id="Phobius"/>
    </source>
</evidence>
<feature type="transmembrane region" description="Helical" evidence="1">
    <location>
        <begin position="182"/>
        <end position="205"/>
    </location>
</feature>
<dbReference type="RefSeq" id="WP_138235689.1">
    <property type="nucleotide sequence ID" value="NZ_CP185860.1"/>
</dbReference>
<keyword evidence="3" id="KW-1185">Reference proteome</keyword>
<feature type="transmembrane region" description="Helical" evidence="1">
    <location>
        <begin position="50"/>
        <end position="70"/>
    </location>
</feature>
<feature type="transmembrane region" description="Helical" evidence="1">
    <location>
        <begin position="279"/>
        <end position="297"/>
    </location>
</feature>
<gene>
    <name evidence="2" type="ORF">FDY93_10495</name>
</gene>
<keyword evidence="1" id="KW-0472">Membrane</keyword>
<organism evidence="2 3">
    <name type="scientific">Microbulbifer harenosus</name>
    <dbReference type="NCBI Taxonomy" id="2576840"/>
    <lineage>
        <taxon>Bacteria</taxon>
        <taxon>Pseudomonadati</taxon>
        <taxon>Pseudomonadota</taxon>
        <taxon>Gammaproteobacteria</taxon>
        <taxon>Cellvibrionales</taxon>
        <taxon>Microbulbiferaceae</taxon>
        <taxon>Microbulbifer</taxon>
    </lineage>
</organism>
<accession>A0ABY2UHW6</accession>
<feature type="transmembrane region" description="Helical" evidence="1">
    <location>
        <begin position="77"/>
        <end position="96"/>
    </location>
</feature>
<feature type="transmembrane region" description="Helical" evidence="1">
    <location>
        <begin position="250"/>
        <end position="272"/>
    </location>
</feature>
<dbReference type="Pfam" id="PF11168">
    <property type="entry name" value="DUF2955"/>
    <property type="match status" value="1"/>
</dbReference>
<proteinExistence type="predicted"/>
<evidence type="ECO:0000313" key="3">
    <source>
        <dbReference type="Proteomes" id="UP000306791"/>
    </source>
</evidence>
<name>A0ABY2UHW6_9GAMM</name>
<feature type="transmembrane region" description="Helical" evidence="1">
    <location>
        <begin position="226"/>
        <end position="244"/>
    </location>
</feature>
<feature type="transmembrane region" description="Helical" evidence="1">
    <location>
        <begin position="309"/>
        <end position="330"/>
    </location>
</feature>
<evidence type="ECO:0000313" key="2">
    <source>
        <dbReference type="EMBL" id="TLM77349.1"/>
    </source>
</evidence>
<protein>
    <submittedName>
        <fullName evidence="2">DUF2955 domain-containing protein</fullName>
    </submittedName>
</protein>
<sequence>MPLAARRCYRLAFTTALSLALCYGFDIGIPFVAPVFAVLLAAVPAPPPGARAALGLVLFIGAALGVGILIGPLLQQAPFTALLIIALGVFFSNRLALKPGKALPATLLALGFTAIPAADVASSALASALREALVFGMAVAILCLWLVYPLFPEDTHTVGSARPKPPTPAIPPAEGNWLSLRATLIVLPAFVFTLTNPTTNLPFLVKSILLGREATALKMRSAGLELVGSTFLGGICALLVWWCLGLAVELWFFAAWILLVSLLLAAGCYQVFRNRFSPGFWNNTLINMLILLGAAVQDSALGNDVYRAFVVRMALFLLVAGYALLAMYLLEGWRQRVLLR</sequence>
<feature type="transmembrane region" description="Helical" evidence="1">
    <location>
        <begin position="132"/>
        <end position="151"/>
    </location>
</feature>
<keyword evidence="1" id="KW-0812">Transmembrane</keyword>
<comment type="caution">
    <text evidence="2">The sequence shown here is derived from an EMBL/GenBank/DDBJ whole genome shotgun (WGS) entry which is preliminary data.</text>
</comment>
<keyword evidence="1" id="KW-1133">Transmembrane helix</keyword>
<dbReference type="Proteomes" id="UP000306791">
    <property type="component" value="Unassembled WGS sequence"/>
</dbReference>
<feature type="transmembrane region" description="Helical" evidence="1">
    <location>
        <begin position="102"/>
        <end position="120"/>
    </location>
</feature>
<dbReference type="EMBL" id="VANI01000010">
    <property type="protein sequence ID" value="TLM77349.1"/>
    <property type="molecule type" value="Genomic_DNA"/>
</dbReference>
<dbReference type="InterPro" id="IPR022604">
    <property type="entry name" value="DUF2955"/>
</dbReference>
<reference evidence="2 3" key="1">
    <citation type="submission" date="2019-05" db="EMBL/GenBank/DDBJ databases">
        <title>Microbulbifer harenosus sp. nov., an alginate-degrading bacterium isolated from coastal sand.</title>
        <authorList>
            <person name="Huang H."/>
            <person name="Mo K."/>
            <person name="Bao S."/>
        </authorList>
    </citation>
    <scope>NUCLEOTIDE SEQUENCE [LARGE SCALE GENOMIC DNA]</scope>
    <source>
        <strain evidence="2 3">HB161719</strain>
    </source>
</reference>